<dbReference type="GO" id="GO:0003743">
    <property type="term" value="F:translation initiation factor activity"/>
    <property type="evidence" value="ECO:0007669"/>
    <property type="project" value="UniProtKB-UniRule"/>
</dbReference>
<evidence type="ECO:0000256" key="3">
    <source>
        <dbReference type="ARBA" id="ARBA00022917"/>
    </source>
</evidence>
<dbReference type="GO" id="GO:0005737">
    <property type="term" value="C:cytoplasm"/>
    <property type="evidence" value="ECO:0007669"/>
    <property type="project" value="UniProtKB-ARBA"/>
</dbReference>
<accession>A0A0G0MZF5</accession>
<reference evidence="7 8" key="1">
    <citation type="journal article" date="2015" name="Nature">
        <title>rRNA introns, odd ribosomes, and small enigmatic genomes across a large radiation of phyla.</title>
        <authorList>
            <person name="Brown C.T."/>
            <person name="Hug L.A."/>
            <person name="Thomas B.C."/>
            <person name="Sharon I."/>
            <person name="Castelle C.J."/>
            <person name="Singh A."/>
            <person name="Wilkins M.J."/>
            <person name="Williams K.H."/>
            <person name="Banfield J.F."/>
        </authorList>
    </citation>
    <scope>NUCLEOTIDE SEQUENCE [LARGE SCALE GENOMIC DNA]</scope>
</reference>
<dbReference type="Pfam" id="PF05198">
    <property type="entry name" value="IF3_N"/>
    <property type="match status" value="1"/>
</dbReference>
<keyword evidence="2 7" id="KW-0396">Initiation factor</keyword>
<feature type="domain" description="Translation initiation factor 3 N-terminal" evidence="6">
    <location>
        <begin position="18"/>
        <end position="86"/>
    </location>
</feature>
<dbReference type="PANTHER" id="PTHR10938">
    <property type="entry name" value="TRANSLATION INITIATION FACTOR IF-3"/>
    <property type="match status" value="1"/>
</dbReference>
<dbReference type="SUPFAM" id="SSF54364">
    <property type="entry name" value="Translation initiation factor IF3, N-terminal domain"/>
    <property type="match status" value="1"/>
</dbReference>
<dbReference type="GO" id="GO:0043022">
    <property type="term" value="F:ribosome binding"/>
    <property type="evidence" value="ECO:0007669"/>
    <property type="project" value="TreeGrafter"/>
</dbReference>
<organism evidence="7 8">
    <name type="scientific">Candidatus Falkowbacteria bacterium GW2011_GWE1_38_31</name>
    <dbReference type="NCBI Taxonomy" id="1618638"/>
    <lineage>
        <taxon>Bacteria</taxon>
        <taxon>Candidatus Falkowiibacteriota</taxon>
    </lineage>
</organism>
<evidence type="ECO:0000256" key="1">
    <source>
        <dbReference type="ARBA" id="ARBA00005439"/>
    </source>
</evidence>
<evidence type="ECO:0000259" key="6">
    <source>
        <dbReference type="Pfam" id="PF05198"/>
    </source>
</evidence>
<dbReference type="Gene3D" id="3.30.110.10">
    <property type="entry name" value="Translation initiation factor 3 (IF-3), C-terminal domain"/>
    <property type="match status" value="1"/>
</dbReference>
<proteinExistence type="inferred from homology"/>
<keyword evidence="3" id="KW-0648">Protein biosynthesis</keyword>
<name>A0A0G0MZF5_9BACT</name>
<protein>
    <recommendedName>
        <fullName evidence="4">Translation initiation factor IF-3</fullName>
    </recommendedName>
</protein>
<sequence length="185" mass="21388">MRRTWRKAQPKIEKRFRTNQQIRVPEVYLIDEVGENVGIVTIAEALRRAEEIGLDLVEVNPTGQPPVVKIVDYGQLKYEREKKAHKQKIAQKKIDTKGVRLSVRISKNDLALRADQALKFFSKGHKVKIDLVLKGREKQHPEKAVEIINEFVAELQKNEGLNIMREQDLTKQGGRFIMILVNKKD</sequence>
<dbReference type="InterPro" id="IPR001288">
    <property type="entry name" value="Translation_initiation_fac_3"/>
</dbReference>
<dbReference type="NCBIfam" id="TIGR00168">
    <property type="entry name" value="infC"/>
    <property type="match status" value="1"/>
</dbReference>
<feature type="domain" description="Translation initiation factor 3 C-terminal" evidence="5">
    <location>
        <begin position="95"/>
        <end position="182"/>
    </location>
</feature>
<dbReference type="Pfam" id="PF00707">
    <property type="entry name" value="IF3_C"/>
    <property type="match status" value="1"/>
</dbReference>
<dbReference type="SUPFAM" id="SSF55200">
    <property type="entry name" value="Translation initiation factor IF3, C-terminal domain"/>
    <property type="match status" value="1"/>
</dbReference>
<dbReference type="InterPro" id="IPR036788">
    <property type="entry name" value="T_IF-3_C_sf"/>
</dbReference>
<dbReference type="InterPro" id="IPR036787">
    <property type="entry name" value="T_IF-3_N_sf"/>
</dbReference>
<dbReference type="EMBL" id="LBUU01000006">
    <property type="protein sequence ID" value="KKQ70221.1"/>
    <property type="molecule type" value="Genomic_DNA"/>
</dbReference>
<comment type="caution">
    <text evidence="7">The sequence shown here is derived from an EMBL/GenBank/DDBJ whole genome shotgun (WGS) entry which is preliminary data.</text>
</comment>
<evidence type="ECO:0000256" key="4">
    <source>
        <dbReference type="NCBIfam" id="TIGR00168"/>
    </source>
</evidence>
<evidence type="ECO:0000256" key="2">
    <source>
        <dbReference type="ARBA" id="ARBA00022540"/>
    </source>
</evidence>
<dbReference type="AlphaFoldDB" id="A0A0G0MZF5"/>
<gene>
    <name evidence="7" type="ORF">US91_C0006G0060</name>
</gene>
<dbReference type="PANTHER" id="PTHR10938:SF0">
    <property type="entry name" value="TRANSLATION INITIATION FACTOR IF-3, MITOCHONDRIAL"/>
    <property type="match status" value="1"/>
</dbReference>
<dbReference type="InterPro" id="IPR019814">
    <property type="entry name" value="Translation_initiation_fac_3_N"/>
</dbReference>
<dbReference type="InterPro" id="IPR019815">
    <property type="entry name" value="Translation_initiation_fac_3_C"/>
</dbReference>
<dbReference type="Proteomes" id="UP000034022">
    <property type="component" value="Unassembled WGS sequence"/>
</dbReference>
<dbReference type="GO" id="GO:0032790">
    <property type="term" value="P:ribosome disassembly"/>
    <property type="evidence" value="ECO:0007669"/>
    <property type="project" value="TreeGrafter"/>
</dbReference>
<evidence type="ECO:0000313" key="7">
    <source>
        <dbReference type="EMBL" id="KKQ70221.1"/>
    </source>
</evidence>
<evidence type="ECO:0000313" key="8">
    <source>
        <dbReference type="Proteomes" id="UP000034022"/>
    </source>
</evidence>
<evidence type="ECO:0000259" key="5">
    <source>
        <dbReference type="Pfam" id="PF00707"/>
    </source>
</evidence>
<comment type="similarity">
    <text evidence="1">Belongs to the IF-3 family.</text>
</comment>
<dbReference type="Gene3D" id="3.10.20.80">
    <property type="entry name" value="Translation initiation factor 3 (IF-3), N-terminal domain"/>
    <property type="match status" value="1"/>
</dbReference>